<feature type="transmembrane region" description="Helical" evidence="5">
    <location>
        <begin position="128"/>
        <end position="150"/>
    </location>
</feature>
<feature type="transmembrane region" description="Helical" evidence="5">
    <location>
        <begin position="280"/>
        <end position="303"/>
    </location>
</feature>
<feature type="transmembrane region" description="Helical" evidence="5">
    <location>
        <begin position="225"/>
        <end position="244"/>
    </location>
</feature>
<reference evidence="6" key="1">
    <citation type="submission" date="2016-01" db="EMBL/GenBank/DDBJ databases">
        <authorList>
            <person name="Peeters C."/>
        </authorList>
    </citation>
    <scope>NUCLEOTIDE SEQUENCE [LARGE SCALE GENOMIC DNA]</scope>
    <source>
        <strain evidence="6">LMG 22940</strain>
    </source>
</reference>
<keyword evidence="4 5" id="KW-0472">Membrane</keyword>
<evidence type="ECO:0000313" key="6">
    <source>
        <dbReference type="EMBL" id="SAL23288.1"/>
    </source>
</evidence>
<dbReference type="InterPro" id="IPR002657">
    <property type="entry name" value="BilAc:Na_symport/Acr3"/>
</dbReference>
<dbReference type="Pfam" id="PF01758">
    <property type="entry name" value="SBF"/>
    <property type="match status" value="1"/>
</dbReference>
<proteinExistence type="predicted"/>
<dbReference type="AlphaFoldDB" id="A0A158FTX8"/>
<comment type="caution">
    <text evidence="6">The sequence shown here is derived from an EMBL/GenBank/DDBJ whole genome shotgun (WGS) entry which is preliminary data.</text>
</comment>
<feature type="transmembrane region" description="Helical" evidence="5">
    <location>
        <begin position="200"/>
        <end position="219"/>
    </location>
</feature>
<sequence length="306" mass="32899">MALPGQIVVQWTYRIDRIPDHVVAVPLGKGASVVTEALMILLKVSIVVLIACVGAGTSPSELTYLWRRPALLLRSLAAMYLLVPLVAFGLVLIMPIERGVKAAMLVLAVSAGAPLLPRRLKKLKSQPYIFSLLITSSLVAIVAVPLWVALLGAYFDVRVDLPVSAVVSDIAKTILLPIMIGMALRLILPAWSERLSDRLIKIAGIVLAASGIILLVVHREHLVGLSWQGVLALVGLMVFALFIGQLLGGPNPSDRTALAIACATRHVGIALIVATEFDGVRTAVLVVAYFVTAFIVSSLYLTWRRR</sequence>
<dbReference type="Gene3D" id="1.20.1530.20">
    <property type="match status" value="1"/>
</dbReference>
<protein>
    <submittedName>
        <fullName evidence="6">Sodium Bile acid symporter family protein</fullName>
    </submittedName>
</protein>
<organism evidence="6 7">
    <name type="scientific">Caballeronia choica</name>
    <dbReference type="NCBI Taxonomy" id="326476"/>
    <lineage>
        <taxon>Bacteria</taxon>
        <taxon>Pseudomonadati</taxon>
        <taxon>Pseudomonadota</taxon>
        <taxon>Betaproteobacteria</taxon>
        <taxon>Burkholderiales</taxon>
        <taxon>Burkholderiaceae</taxon>
        <taxon>Caballeronia</taxon>
    </lineage>
</organism>
<feature type="transmembrane region" description="Helical" evidence="5">
    <location>
        <begin position="170"/>
        <end position="188"/>
    </location>
</feature>
<keyword evidence="3 5" id="KW-1133">Transmembrane helix</keyword>
<keyword evidence="7" id="KW-1185">Reference proteome</keyword>
<dbReference type="Proteomes" id="UP000054770">
    <property type="component" value="Unassembled WGS sequence"/>
</dbReference>
<accession>A0A158FTX8</accession>
<evidence type="ECO:0000256" key="3">
    <source>
        <dbReference type="ARBA" id="ARBA00022989"/>
    </source>
</evidence>
<evidence type="ECO:0000313" key="7">
    <source>
        <dbReference type="Proteomes" id="UP000054770"/>
    </source>
</evidence>
<name>A0A158FTX8_9BURK</name>
<feature type="transmembrane region" description="Helical" evidence="5">
    <location>
        <begin position="256"/>
        <end position="274"/>
    </location>
</feature>
<evidence type="ECO:0000256" key="5">
    <source>
        <dbReference type="SAM" id="Phobius"/>
    </source>
</evidence>
<gene>
    <name evidence="6" type="ORF">AWB68_00956</name>
</gene>
<comment type="subcellular location">
    <subcellularLocation>
        <location evidence="1">Membrane</location>
        <topology evidence="1">Multi-pass membrane protein</topology>
    </subcellularLocation>
</comment>
<evidence type="ECO:0000256" key="1">
    <source>
        <dbReference type="ARBA" id="ARBA00004141"/>
    </source>
</evidence>
<dbReference type="InterPro" id="IPR038770">
    <property type="entry name" value="Na+/solute_symporter_sf"/>
</dbReference>
<dbReference type="EMBL" id="FCON02000007">
    <property type="protein sequence ID" value="SAL23288.1"/>
    <property type="molecule type" value="Genomic_DNA"/>
</dbReference>
<evidence type="ECO:0000256" key="2">
    <source>
        <dbReference type="ARBA" id="ARBA00022692"/>
    </source>
</evidence>
<dbReference type="GO" id="GO:0016020">
    <property type="term" value="C:membrane"/>
    <property type="evidence" value="ECO:0007669"/>
    <property type="project" value="UniProtKB-SubCell"/>
</dbReference>
<evidence type="ECO:0000256" key="4">
    <source>
        <dbReference type="ARBA" id="ARBA00023136"/>
    </source>
</evidence>
<keyword evidence="2 5" id="KW-0812">Transmembrane</keyword>
<feature type="transmembrane region" description="Helical" evidence="5">
    <location>
        <begin position="37"/>
        <end position="59"/>
    </location>
</feature>
<feature type="transmembrane region" description="Helical" evidence="5">
    <location>
        <begin position="71"/>
        <end position="93"/>
    </location>
</feature>